<dbReference type="SUPFAM" id="SSF57889">
    <property type="entry name" value="Cysteine-rich domain"/>
    <property type="match status" value="1"/>
</dbReference>
<dbReference type="OrthoDB" id="63267at2759"/>
<dbReference type="PROSITE" id="PS50081">
    <property type="entry name" value="ZF_DAG_PE_2"/>
    <property type="match status" value="1"/>
</dbReference>
<accession>A0A6S7K0F8</accession>
<feature type="non-terminal residue" evidence="1">
    <location>
        <position position="70"/>
    </location>
</feature>
<protein>
    <submittedName>
        <fullName evidence="1">Calcium-independent kinase C-like isoform X1</fullName>
    </submittedName>
</protein>
<reference evidence="1" key="1">
    <citation type="submission" date="2020-04" db="EMBL/GenBank/DDBJ databases">
        <authorList>
            <person name="Alioto T."/>
            <person name="Alioto T."/>
            <person name="Gomez Garrido J."/>
        </authorList>
    </citation>
    <scope>NUCLEOTIDE SEQUENCE</scope>
    <source>
        <strain evidence="1">A484AB</strain>
    </source>
</reference>
<evidence type="ECO:0000313" key="2">
    <source>
        <dbReference type="Proteomes" id="UP001152795"/>
    </source>
</evidence>
<comment type="caution">
    <text evidence="1">The sequence shown here is derived from an EMBL/GenBank/DDBJ whole genome shotgun (WGS) entry which is preliminary data.</text>
</comment>
<dbReference type="Gene3D" id="3.30.60.20">
    <property type="match status" value="1"/>
</dbReference>
<proteinExistence type="predicted"/>
<dbReference type="InterPro" id="IPR046349">
    <property type="entry name" value="C1-like_sf"/>
</dbReference>
<organism evidence="1 2">
    <name type="scientific">Paramuricea clavata</name>
    <name type="common">Red gorgonian</name>
    <name type="synonym">Violescent sea-whip</name>
    <dbReference type="NCBI Taxonomy" id="317549"/>
    <lineage>
        <taxon>Eukaryota</taxon>
        <taxon>Metazoa</taxon>
        <taxon>Cnidaria</taxon>
        <taxon>Anthozoa</taxon>
        <taxon>Octocorallia</taxon>
        <taxon>Malacalcyonacea</taxon>
        <taxon>Plexauridae</taxon>
        <taxon>Paramuricea</taxon>
    </lineage>
</organism>
<keyword evidence="1" id="KW-0418">Kinase</keyword>
<sequence>GFARNGYQCKGCDLVIHKRCFDKTLPVCKRAEDALPRLTWEQFMSIWNYANLFQSDTLRNRKVEAVPLTS</sequence>
<keyword evidence="1" id="KW-0808">Transferase</keyword>
<dbReference type="InterPro" id="IPR002219">
    <property type="entry name" value="PKC_DAG/PE"/>
</dbReference>
<keyword evidence="2" id="KW-1185">Reference proteome</keyword>
<dbReference type="Proteomes" id="UP001152795">
    <property type="component" value="Unassembled WGS sequence"/>
</dbReference>
<evidence type="ECO:0000313" key="1">
    <source>
        <dbReference type="EMBL" id="CAB4035150.1"/>
    </source>
</evidence>
<dbReference type="EMBL" id="CACRXK020020766">
    <property type="protein sequence ID" value="CAB4035150.1"/>
    <property type="molecule type" value="Genomic_DNA"/>
</dbReference>
<dbReference type="AlphaFoldDB" id="A0A6S7K0F8"/>
<gene>
    <name evidence="1" type="ORF">PACLA_8A012972</name>
</gene>
<name>A0A6S7K0F8_PARCT</name>
<dbReference type="GO" id="GO:0016301">
    <property type="term" value="F:kinase activity"/>
    <property type="evidence" value="ECO:0007669"/>
    <property type="project" value="UniProtKB-KW"/>
</dbReference>